<name>A0AA91GIC6_9ENTE</name>
<dbReference type="Proteomes" id="UP000183039">
    <property type="component" value="Unassembled WGS sequence"/>
</dbReference>
<sequence length="57" mass="6741">MKDDSQEVRDILQKIQSEKDTIQGNWKASEFNSFNDQFTTFKPKVSEFSELLEQINK</sequence>
<dbReference type="InterPro" id="IPR010310">
    <property type="entry name" value="T7SS_ESAT-6-like"/>
</dbReference>
<reference evidence="1 2" key="1">
    <citation type="submission" date="2014-12" db="EMBL/GenBank/DDBJ databases">
        <title>Draft genome sequences of 29 type strains of Enterococci.</title>
        <authorList>
            <person name="Zhong Z."/>
            <person name="Sun Z."/>
            <person name="Liu W."/>
            <person name="Zhang W."/>
            <person name="Zhang H."/>
        </authorList>
    </citation>
    <scope>NUCLEOTIDE SEQUENCE [LARGE SCALE GENOMIC DNA]</scope>
    <source>
        <strain evidence="1 2">DSM 22801</strain>
    </source>
</reference>
<dbReference type="InterPro" id="IPR036689">
    <property type="entry name" value="ESAT-6-like_sf"/>
</dbReference>
<evidence type="ECO:0000313" key="1">
    <source>
        <dbReference type="EMBL" id="OJG87566.1"/>
    </source>
</evidence>
<gene>
    <name evidence="1" type="ORF">RV15_GL001959</name>
</gene>
<dbReference type="EMBL" id="JXLC01000028">
    <property type="protein sequence ID" value="OJG87566.1"/>
    <property type="molecule type" value="Genomic_DNA"/>
</dbReference>
<dbReference type="Pfam" id="PF06013">
    <property type="entry name" value="WXG100"/>
    <property type="match status" value="1"/>
</dbReference>
<dbReference type="Gene3D" id="1.10.287.1060">
    <property type="entry name" value="ESAT-6-like"/>
    <property type="match status" value="1"/>
</dbReference>
<dbReference type="RefSeq" id="WP_071878941.1">
    <property type="nucleotide sequence ID" value="NZ_JXLC01000028.1"/>
</dbReference>
<proteinExistence type="predicted"/>
<accession>A0AA91GIC6</accession>
<dbReference type="AlphaFoldDB" id="A0AA91GIC6"/>
<evidence type="ECO:0000313" key="2">
    <source>
        <dbReference type="Proteomes" id="UP000183039"/>
    </source>
</evidence>
<organism evidence="1 2">
    <name type="scientific">Enterococcus silesiacus</name>
    <dbReference type="NCBI Taxonomy" id="332949"/>
    <lineage>
        <taxon>Bacteria</taxon>
        <taxon>Bacillati</taxon>
        <taxon>Bacillota</taxon>
        <taxon>Bacilli</taxon>
        <taxon>Lactobacillales</taxon>
        <taxon>Enterococcaceae</taxon>
        <taxon>Enterococcus</taxon>
    </lineage>
</organism>
<comment type="caution">
    <text evidence="1">The sequence shown here is derived from an EMBL/GenBank/DDBJ whole genome shotgun (WGS) entry which is preliminary data.</text>
</comment>
<dbReference type="SUPFAM" id="SSF140453">
    <property type="entry name" value="EsxAB dimer-like"/>
    <property type="match status" value="1"/>
</dbReference>
<protein>
    <submittedName>
        <fullName evidence="1">Uncharacterized protein</fullName>
    </submittedName>
</protein>